<organism evidence="2 3">
    <name type="scientific">Nautilia profundicola (strain ATCC BAA-1463 / DSM 18972 / AmH)</name>
    <dbReference type="NCBI Taxonomy" id="598659"/>
    <lineage>
        <taxon>Bacteria</taxon>
        <taxon>Pseudomonadati</taxon>
        <taxon>Campylobacterota</taxon>
        <taxon>Epsilonproteobacteria</taxon>
        <taxon>Nautiliales</taxon>
        <taxon>Nautiliaceae</taxon>
        <taxon>Nautilia</taxon>
    </lineage>
</organism>
<keyword evidence="3" id="KW-1185">Reference proteome</keyword>
<accession>B9L7A5</accession>
<feature type="domain" description="Methyltransferase type 11" evidence="1">
    <location>
        <begin position="39"/>
        <end position="118"/>
    </location>
</feature>
<dbReference type="InterPro" id="IPR013216">
    <property type="entry name" value="Methyltransf_11"/>
</dbReference>
<sequence length="218" mass="25650">MENVKLRSFDRFAHTYGQYNVIQKKIIKKYLPFLKNRVVDLGCGSEGLCKYKEFEFYLGIDTSEEMLKRNPCNTLKADFNDKKCFEQIKKYYFDQIVSFSALQWADDLEFVFGEIKKLKKEYLLAIFTSKTFKSLHKVLGIKSPIYSEEKILKASTILKPKSIEKLYYEMSFETPKELLEYIKFSGVSGNTKADVCKLKNFIKNFPVKYLEFEVLVIK</sequence>
<evidence type="ECO:0000259" key="1">
    <source>
        <dbReference type="Pfam" id="PF08241"/>
    </source>
</evidence>
<dbReference type="HOGENOM" id="CLU_046586_5_0_7"/>
<dbReference type="Gene3D" id="3.40.50.150">
    <property type="entry name" value="Vaccinia Virus protein VP39"/>
    <property type="match status" value="1"/>
</dbReference>
<dbReference type="Pfam" id="PF08241">
    <property type="entry name" value="Methyltransf_11"/>
    <property type="match status" value="1"/>
</dbReference>
<dbReference type="AlphaFoldDB" id="B9L7A5"/>
<dbReference type="GO" id="GO:0008757">
    <property type="term" value="F:S-adenosylmethionine-dependent methyltransferase activity"/>
    <property type="evidence" value="ECO:0007669"/>
    <property type="project" value="InterPro"/>
</dbReference>
<dbReference type="SUPFAM" id="SSF53335">
    <property type="entry name" value="S-adenosyl-L-methionine-dependent methyltransferases"/>
    <property type="match status" value="1"/>
</dbReference>
<keyword evidence="2" id="KW-0808">Transferase</keyword>
<reference evidence="2 3" key="1">
    <citation type="journal article" date="2009" name="PLoS Genet.">
        <title>Adaptations to submarine hydrothermal environments exemplified by the genome of Nautilia profundicola.</title>
        <authorList>
            <person name="Campbell B.J."/>
            <person name="Smith J.L."/>
            <person name="Hanson T.E."/>
            <person name="Klotz M.G."/>
            <person name="Stein L.Y."/>
            <person name="Lee C.K."/>
            <person name="Wu D."/>
            <person name="Robinson J.M."/>
            <person name="Khouri H.M."/>
            <person name="Eisen J.A."/>
            <person name="Cary S.C."/>
        </authorList>
    </citation>
    <scope>NUCLEOTIDE SEQUENCE [LARGE SCALE GENOMIC DNA]</scope>
    <source>
        <strain evidence="3">ATCC BAA-1463 / DSM 18972 / AmH</strain>
    </source>
</reference>
<dbReference type="InterPro" id="IPR029063">
    <property type="entry name" value="SAM-dependent_MTases_sf"/>
</dbReference>
<name>B9L7A5_NAUPA</name>
<dbReference type="OrthoDB" id="5323359at2"/>
<evidence type="ECO:0000313" key="3">
    <source>
        <dbReference type="Proteomes" id="UP000000448"/>
    </source>
</evidence>
<dbReference type="KEGG" id="nam:NAMH_0071"/>
<dbReference type="eggNOG" id="COG0500">
    <property type="taxonomic scope" value="Bacteria"/>
</dbReference>
<gene>
    <name evidence="2" type="ordered locus">NAMH_0071</name>
</gene>
<evidence type="ECO:0000313" key="2">
    <source>
        <dbReference type="EMBL" id="ACM92622.1"/>
    </source>
</evidence>
<protein>
    <submittedName>
        <fullName evidence="2">Methyl transferase</fullName>
    </submittedName>
</protein>
<dbReference type="EMBL" id="CP001279">
    <property type="protein sequence ID" value="ACM92622.1"/>
    <property type="molecule type" value="Genomic_DNA"/>
</dbReference>
<dbReference type="STRING" id="598659.NAMH_0071"/>
<dbReference type="Proteomes" id="UP000000448">
    <property type="component" value="Chromosome"/>
</dbReference>
<proteinExistence type="predicted"/>
<dbReference type="RefSeq" id="WP_012663993.1">
    <property type="nucleotide sequence ID" value="NC_012115.1"/>
</dbReference>